<dbReference type="EMBL" id="JAVRIC010000008">
    <property type="protein sequence ID" value="MDT0497224.1"/>
    <property type="molecule type" value="Genomic_DNA"/>
</dbReference>
<keyword evidence="2" id="KW-1185">Reference proteome</keyword>
<evidence type="ECO:0000313" key="1">
    <source>
        <dbReference type="EMBL" id="MDT0497224.1"/>
    </source>
</evidence>
<protein>
    <recommendedName>
        <fullName evidence="3">Transposase</fullName>
    </recommendedName>
</protein>
<sequence length="101" mass="10955">MSLPAMRADLPTACDVGTQRNSQGFKTTWIGYKLHLDVADGLIPISAVLTSASSTVERVNARLKDDFGAARVNVRGPAKVMTHLMFGVLVLTADQLLRWVT</sequence>
<accession>A0ABU2WH79</accession>
<gene>
    <name evidence="1" type="ORF">RM530_07580</name>
</gene>
<dbReference type="RefSeq" id="WP_311364616.1">
    <property type="nucleotide sequence ID" value="NZ_JAVRIC010000008.1"/>
</dbReference>
<reference evidence="1 2" key="1">
    <citation type="submission" date="2023-09" db="EMBL/GenBank/DDBJ databases">
        <authorList>
            <person name="Rey-Velasco X."/>
        </authorList>
    </citation>
    <scope>NUCLEOTIDE SEQUENCE [LARGE SCALE GENOMIC DNA]</scope>
    <source>
        <strain evidence="1 2">W345</strain>
    </source>
</reference>
<dbReference type="Proteomes" id="UP001254608">
    <property type="component" value="Unassembled WGS sequence"/>
</dbReference>
<organism evidence="1 2">
    <name type="scientific">Banduia mediterranea</name>
    <dbReference type="NCBI Taxonomy" id="3075609"/>
    <lineage>
        <taxon>Bacteria</taxon>
        <taxon>Pseudomonadati</taxon>
        <taxon>Pseudomonadota</taxon>
        <taxon>Gammaproteobacteria</taxon>
        <taxon>Nevskiales</taxon>
        <taxon>Algiphilaceae</taxon>
        <taxon>Banduia</taxon>
    </lineage>
</organism>
<name>A0ABU2WH79_9GAMM</name>
<proteinExistence type="predicted"/>
<evidence type="ECO:0000313" key="2">
    <source>
        <dbReference type="Proteomes" id="UP001254608"/>
    </source>
</evidence>
<evidence type="ECO:0008006" key="3">
    <source>
        <dbReference type="Google" id="ProtNLM"/>
    </source>
</evidence>
<comment type="caution">
    <text evidence="1">The sequence shown here is derived from an EMBL/GenBank/DDBJ whole genome shotgun (WGS) entry which is preliminary data.</text>
</comment>